<sequence length="223" mass="24447">MELFVPLVITAIINQGIGHHNSTYVWWCFALLLGMAFVGMTFSFTAQWFTAKASVGCVTSLHQALFDHIGRLSYSQLDKLGTDTLITRLTSDINQVQNGLNLTLRLLLRSPFIVFGAVVMAFFVNVKAAIIFVITIPILSAVVFGIMLISGLLTIPSQIAWLIRPLQILSPLNIPIKLIYGQQISLAEVGILLLVVTGIIFLALKLTNVIITRALKLGTIEVL</sequence>
<organism evidence="7 8">
    <name type="scientific">Ligilactobacillus equi DPC 6820</name>
    <dbReference type="NCBI Taxonomy" id="1392007"/>
    <lineage>
        <taxon>Bacteria</taxon>
        <taxon>Bacillati</taxon>
        <taxon>Bacillota</taxon>
        <taxon>Bacilli</taxon>
        <taxon>Lactobacillales</taxon>
        <taxon>Lactobacillaceae</taxon>
        <taxon>Ligilactobacillus</taxon>
    </lineage>
</organism>
<dbReference type="EMBL" id="AWWH01000019">
    <property type="protein sequence ID" value="ETA75001.1"/>
    <property type="molecule type" value="Genomic_DNA"/>
</dbReference>
<evidence type="ECO:0000256" key="2">
    <source>
        <dbReference type="ARBA" id="ARBA00022692"/>
    </source>
</evidence>
<feature type="transmembrane region" description="Helical" evidence="5">
    <location>
        <begin position="112"/>
        <end position="136"/>
    </location>
</feature>
<evidence type="ECO:0000259" key="6">
    <source>
        <dbReference type="PROSITE" id="PS50929"/>
    </source>
</evidence>
<dbReference type="GO" id="GO:0005524">
    <property type="term" value="F:ATP binding"/>
    <property type="evidence" value="ECO:0007669"/>
    <property type="project" value="InterPro"/>
</dbReference>
<dbReference type="PANTHER" id="PTHR24221">
    <property type="entry name" value="ATP-BINDING CASSETTE SUB-FAMILY B"/>
    <property type="match status" value="1"/>
</dbReference>
<feature type="domain" description="ABC transmembrane type-1" evidence="6">
    <location>
        <begin position="1"/>
        <end position="147"/>
    </location>
</feature>
<feature type="transmembrane region" description="Helical" evidence="5">
    <location>
        <begin position="184"/>
        <end position="204"/>
    </location>
</feature>
<comment type="caution">
    <text evidence="7">The sequence shown here is derived from an EMBL/GenBank/DDBJ whole genome shotgun (WGS) entry which is preliminary data.</text>
</comment>
<protein>
    <recommendedName>
        <fullName evidence="6">ABC transmembrane type-1 domain-containing protein</fullName>
    </recommendedName>
</protein>
<dbReference type="Gene3D" id="1.20.1560.10">
    <property type="entry name" value="ABC transporter type 1, transmembrane domain"/>
    <property type="match status" value="1"/>
</dbReference>
<evidence type="ECO:0000313" key="8">
    <source>
        <dbReference type="Proteomes" id="UP000018559"/>
    </source>
</evidence>
<dbReference type="InterPro" id="IPR039421">
    <property type="entry name" value="Type_1_exporter"/>
</dbReference>
<evidence type="ECO:0000313" key="7">
    <source>
        <dbReference type="EMBL" id="ETA75001.1"/>
    </source>
</evidence>
<evidence type="ECO:0000256" key="4">
    <source>
        <dbReference type="ARBA" id="ARBA00023136"/>
    </source>
</evidence>
<dbReference type="PANTHER" id="PTHR24221:SF276">
    <property type="entry name" value="ABC TRANSPORTER, ATP-BINDING_PERMEASE PROTEIN"/>
    <property type="match status" value="1"/>
</dbReference>
<evidence type="ECO:0000256" key="3">
    <source>
        <dbReference type="ARBA" id="ARBA00022989"/>
    </source>
</evidence>
<reference evidence="7 8" key="1">
    <citation type="journal article" date="2014" name="Genome Announc.">
        <title>The Genome of the Predominant Equine Lactobacillus Species, Lactobacillus equi, Is Reflective of Its Lifestyle Adaptations to an Herbivorous Host.</title>
        <authorList>
            <person name="O'Donnell M.M."/>
            <person name="Harris H.M."/>
            <person name="O'Toole P.W."/>
            <person name="Ross R.P."/>
        </authorList>
    </citation>
    <scope>NUCLEOTIDE SEQUENCE [LARGE SCALE GENOMIC DNA]</scope>
    <source>
        <strain evidence="7 8">DPC 6820</strain>
    </source>
</reference>
<dbReference type="PROSITE" id="PS50929">
    <property type="entry name" value="ABC_TM1F"/>
    <property type="match status" value="1"/>
</dbReference>
<dbReference type="AlphaFoldDB" id="V7I157"/>
<accession>V7I157</accession>
<feature type="transmembrane region" description="Helical" evidence="5">
    <location>
        <begin position="142"/>
        <end position="163"/>
    </location>
</feature>
<dbReference type="GO" id="GO:0140359">
    <property type="term" value="F:ABC-type transporter activity"/>
    <property type="evidence" value="ECO:0007669"/>
    <property type="project" value="InterPro"/>
</dbReference>
<dbReference type="InterPro" id="IPR036640">
    <property type="entry name" value="ABC1_TM_sf"/>
</dbReference>
<proteinExistence type="predicted"/>
<dbReference type="Proteomes" id="UP000018559">
    <property type="component" value="Unassembled WGS sequence"/>
</dbReference>
<keyword evidence="2 5" id="KW-0812">Transmembrane</keyword>
<keyword evidence="4 5" id="KW-0472">Membrane</keyword>
<dbReference type="GO" id="GO:0005886">
    <property type="term" value="C:plasma membrane"/>
    <property type="evidence" value="ECO:0007669"/>
    <property type="project" value="UniProtKB-SubCell"/>
</dbReference>
<gene>
    <name evidence="7" type="ORF">LEQ_1947</name>
</gene>
<dbReference type="PATRIC" id="fig|1392007.3.peg.174"/>
<keyword evidence="3 5" id="KW-1133">Transmembrane helix</keyword>
<feature type="transmembrane region" description="Helical" evidence="5">
    <location>
        <begin position="24"/>
        <end position="44"/>
    </location>
</feature>
<name>V7I157_9LACO</name>
<keyword evidence="8" id="KW-1185">Reference proteome</keyword>
<dbReference type="InterPro" id="IPR011527">
    <property type="entry name" value="ABC1_TM_dom"/>
</dbReference>
<dbReference type="Pfam" id="PF00664">
    <property type="entry name" value="ABC_membrane"/>
    <property type="match status" value="1"/>
</dbReference>
<evidence type="ECO:0000256" key="5">
    <source>
        <dbReference type="SAM" id="Phobius"/>
    </source>
</evidence>
<comment type="subcellular location">
    <subcellularLocation>
        <location evidence="1">Cell membrane</location>
        <topology evidence="1">Multi-pass membrane protein</topology>
    </subcellularLocation>
</comment>
<evidence type="ECO:0000256" key="1">
    <source>
        <dbReference type="ARBA" id="ARBA00004651"/>
    </source>
</evidence>
<dbReference type="SUPFAM" id="SSF90123">
    <property type="entry name" value="ABC transporter transmembrane region"/>
    <property type="match status" value="1"/>
</dbReference>